<dbReference type="AlphaFoldDB" id="A0A1C6VMJ1"/>
<feature type="region of interest" description="Disordered" evidence="1">
    <location>
        <begin position="12"/>
        <end position="46"/>
    </location>
</feature>
<dbReference type="Proteomes" id="UP000199343">
    <property type="component" value="Unassembled WGS sequence"/>
</dbReference>
<dbReference type="PANTHER" id="PTHR36836">
    <property type="entry name" value="COLANIC ACID BIOSYNTHESIS PROTEIN WCAK"/>
    <property type="match status" value="1"/>
</dbReference>
<gene>
    <name evidence="3" type="ORF">GA0070608_3536</name>
</gene>
<organism evidence="3 4">
    <name type="scientific">Micromonospora peucetia</name>
    <dbReference type="NCBI Taxonomy" id="47871"/>
    <lineage>
        <taxon>Bacteria</taxon>
        <taxon>Bacillati</taxon>
        <taxon>Actinomycetota</taxon>
        <taxon>Actinomycetes</taxon>
        <taxon>Micromonosporales</taxon>
        <taxon>Micromonosporaceae</taxon>
        <taxon>Micromonospora</taxon>
    </lineage>
</organism>
<dbReference type="STRING" id="47871.GA0070608_3536"/>
<dbReference type="InterPro" id="IPR007345">
    <property type="entry name" value="Polysacch_pyruvyl_Trfase"/>
</dbReference>
<evidence type="ECO:0000313" key="3">
    <source>
        <dbReference type="EMBL" id="SCL67559.1"/>
    </source>
</evidence>
<dbReference type="GO" id="GO:0016740">
    <property type="term" value="F:transferase activity"/>
    <property type="evidence" value="ECO:0007669"/>
    <property type="project" value="UniProtKB-KW"/>
</dbReference>
<feature type="domain" description="Polysaccharide pyruvyl transferase" evidence="2">
    <location>
        <begin position="65"/>
        <end position="348"/>
    </location>
</feature>
<dbReference type="PANTHER" id="PTHR36836:SF1">
    <property type="entry name" value="COLANIC ACID BIOSYNTHESIS PROTEIN WCAK"/>
    <property type="match status" value="1"/>
</dbReference>
<evidence type="ECO:0000256" key="1">
    <source>
        <dbReference type="SAM" id="MobiDB-lite"/>
    </source>
</evidence>
<name>A0A1C6VMJ1_9ACTN</name>
<evidence type="ECO:0000259" key="2">
    <source>
        <dbReference type="Pfam" id="PF04230"/>
    </source>
</evidence>
<proteinExistence type="predicted"/>
<reference evidence="3 4" key="1">
    <citation type="submission" date="2016-06" db="EMBL/GenBank/DDBJ databases">
        <authorList>
            <person name="Kjaerup R.B."/>
            <person name="Dalgaard T.S."/>
            <person name="Juul-Madsen H.R."/>
        </authorList>
    </citation>
    <scope>NUCLEOTIDE SEQUENCE [LARGE SCALE GENOMIC DNA]</scope>
    <source>
        <strain evidence="3 4">DSM 43363</strain>
    </source>
</reference>
<dbReference type="EMBL" id="FMIC01000002">
    <property type="protein sequence ID" value="SCL67559.1"/>
    <property type="molecule type" value="Genomic_DNA"/>
</dbReference>
<sequence>MMPLIAAEVAALGLPEPGRPRGEPGQECSPAQREPAPDAAPGEELRMTHGGGLTIGVLGSYGGRNLGDEAILTGLLADLREQEPNGRIIVFSRNPEHTRIAHPDVEAVPWEGVSRTDSALVLAQLDVLILGGGGILYDREARRYLRVVRVAQERGLPLLTYAVGVGPLSESVDTGMVRETLAGATQVTVRDQESRMVLEEAGLINPITVTADPAFLLEPEDFPAELLREEGVPAGTRLVGMSVREPGRAAERLDVDGYHRLLAQIGDFLVHRIDAYVLFVPMERDDIRHSHGVLSHMVAAERGRILHGTYSPQQVLGLMRHFDLAVGMRLHFLIFAAMVGTPFLPLPYAGKVFDLAQRLGVPALRGVEREVEGPLLAEVDRLWDERDQRAEATARRVAQVCDEARGTSQVTRAVLESLRARTLTRVG</sequence>
<dbReference type="Pfam" id="PF04230">
    <property type="entry name" value="PS_pyruv_trans"/>
    <property type="match status" value="1"/>
</dbReference>
<keyword evidence="3" id="KW-0808">Transferase</keyword>
<protein>
    <submittedName>
        <fullName evidence="3">Polysaccharide pyruvyl transferase CsaB</fullName>
    </submittedName>
</protein>
<evidence type="ECO:0000313" key="4">
    <source>
        <dbReference type="Proteomes" id="UP000199343"/>
    </source>
</evidence>
<accession>A0A1C6VMJ1</accession>